<dbReference type="SUPFAM" id="SSF57850">
    <property type="entry name" value="RING/U-box"/>
    <property type="match status" value="1"/>
</dbReference>
<dbReference type="Gene3D" id="3.30.40.10">
    <property type="entry name" value="Zinc/RING finger domain, C3HC4 (zinc finger)"/>
    <property type="match status" value="1"/>
</dbReference>
<reference evidence="14" key="1">
    <citation type="journal article" date="2020" name="Nat. Commun.">
        <title>Genome sequence of the cluster root forming white lupin.</title>
        <authorList>
            <person name="Hufnagel B."/>
            <person name="Marques A."/>
            <person name="Soriano A."/>
            <person name="Marques L."/>
            <person name="Divol F."/>
            <person name="Doumas P."/>
            <person name="Sallet E."/>
            <person name="Mancinotti D."/>
            <person name="Carrere S."/>
            <person name="Marande W."/>
            <person name="Arribat S."/>
            <person name="Keller J."/>
            <person name="Huneau C."/>
            <person name="Blein T."/>
            <person name="Aime D."/>
            <person name="Laguerre M."/>
            <person name="Taylor J."/>
            <person name="Schubert V."/>
            <person name="Nelson M."/>
            <person name="Geu-Flores F."/>
            <person name="Crespi M."/>
            <person name="Gallardo-Guerrero K."/>
            <person name="Delaux P.-M."/>
            <person name="Salse J."/>
            <person name="Berges H."/>
            <person name="Guyot R."/>
            <person name="Gouzy J."/>
            <person name="Peret B."/>
        </authorList>
    </citation>
    <scope>NUCLEOTIDE SEQUENCE [LARGE SCALE GENOMIC DNA]</scope>
    <source>
        <strain evidence="14">cv. Amiga</strain>
    </source>
</reference>
<name>A0A6A4QRZ5_LUPAL</name>
<dbReference type="AlphaFoldDB" id="A0A6A4QRZ5"/>
<dbReference type="PROSITE" id="PS50016">
    <property type="entry name" value="ZF_PHD_2"/>
    <property type="match status" value="1"/>
</dbReference>
<evidence type="ECO:0000313" key="14">
    <source>
        <dbReference type="Proteomes" id="UP000447434"/>
    </source>
</evidence>
<dbReference type="SMART" id="SM00249">
    <property type="entry name" value="PHD"/>
    <property type="match status" value="1"/>
</dbReference>
<dbReference type="PANTHER" id="PTHR13808">
    <property type="entry name" value="CBP/P300-RELATED"/>
    <property type="match status" value="1"/>
</dbReference>
<evidence type="ECO:0000256" key="8">
    <source>
        <dbReference type="ARBA" id="ARBA00023163"/>
    </source>
</evidence>
<evidence type="ECO:0000256" key="3">
    <source>
        <dbReference type="ARBA" id="ARBA00022679"/>
    </source>
</evidence>
<evidence type="ECO:0000256" key="1">
    <source>
        <dbReference type="ARBA" id="ARBA00004123"/>
    </source>
</evidence>
<dbReference type="SMART" id="SM01250">
    <property type="entry name" value="KAT11"/>
    <property type="match status" value="1"/>
</dbReference>
<keyword evidence="14" id="KW-1185">Reference proteome</keyword>
<dbReference type="InterPro" id="IPR011011">
    <property type="entry name" value="Znf_FYVE_PHD"/>
</dbReference>
<proteinExistence type="predicted"/>
<gene>
    <name evidence="13" type="ORF">Lalb_Chr04g0258151</name>
</gene>
<dbReference type="Proteomes" id="UP000447434">
    <property type="component" value="Chromosome 4"/>
</dbReference>
<dbReference type="EMBL" id="WOCE01000004">
    <property type="protein sequence ID" value="KAE9615704.1"/>
    <property type="molecule type" value="Genomic_DNA"/>
</dbReference>
<keyword evidence="8" id="KW-0804">Transcription</keyword>
<dbReference type="InterPro" id="IPR031162">
    <property type="entry name" value="CBP_P300_HAT"/>
</dbReference>
<dbReference type="InterPro" id="IPR001965">
    <property type="entry name" value="Znf_PHD"/>
</dbReference>
<evidence type="ECO:0000259" key="12">
    <source>
        <dbReference type="PROSITE" id="PS51727"/>
    </source>
</evidence>
<keyword evidence="9" id="KW-0539">Nucleus</keyword>
<dbReference type="InterPro" id="IPR013178">
    <property type="entry name" value="Histone_AcTrfase_Rtt109/CBP"/>
</dbReference>
<dbReference type="GO" id="GO:0031490">
    <property type="term" value="F:chromatin DNA binding"/>
    <property type="evidence" value="ECO:0007669"/>
    <property type="project" value="TreeGrafter"/>
</dbReference>
<keyword evidence="6" id="KW-0862">Zinc</keyword>
<evidence type="ECO:0000256" key="5">
    <source>
        <dbReference type="ARBA" id="ARBA00022771"/>
    </source>
</evidence>
<keyword evidence="4" id="KW-0479">Metal-binding</keyword>
<evidence type="ECO:0000256" key="9">
    <source>
        <dbReference type="ARBA" id="ARBA00023242"/>
    </source>
</evidence>
<dbReference type="OrthoDB" id="899at2759"/>
<dbReference type="Pfam" id="PF00628">
    <property type="entry name" value="PHD"/>
    <property type="match status" value="1"/>
</dbReference>
<keyword evidence="3 13" id="KW-0808">Transferase</keyword>
<evidence type="ECO:0000256" key="6">
    <source>
        <dbReference type="ARBA" id="ARBA00022833"/>
    </source>
</evidence>
<evidence type="ECO:0000256" key="2">
    <source>
        <dbReference type="ARBA" id="ARBA00013184"/>
    </source>
</evidence>
<comment type="caution">
    <text evidence="13">The sequence shown here is derived from an EMBL/GenBank/DDBJ whole genome shotgun (WGS) entry which is preliminary data.</text>
</comment>
<dbReference type="Gene3D" id="3.30.60.90">
    <property type="match status" value="1"/>
</dbReference>
<dbReference type="GO" id="GO:0005667">
    <property type="term" value="C:transcription regulator complex"/>
    <property type="evidence" value="ECO:0007669"/>
    <property type="project" value="TreeGrafter"/>
</dbReference>
<dbReference type="PANTHER" id="PTHR13808:SF53">
    <property type="entry name" value="HISTONE ACETYLTRANSFERASE HAC2"/>
    <property type="match status" value="1"/>
</dbReference>
<accession>A0A6A4QRZ5</accession>
<dbReference type="PROSITE" id="PS51727">
    <property type="entry name" value="CBP_P300_HAT"/>
    <property type="match status" value="1"/>
</dbReference>
<dbReference type="InterPro" id="IPR043145">
    <property type="entry name" value="Znf_ZZ_sf"/>
</dbReference>
<feature type="domain" description="CBP/p300-type HAT" evidence="12">
    <location>
        <begin position="143"/>
        <end position="568"/>
    </location>
</feature>
<dbReference type="GO" id="GO:0003713">
    <property type="term" value="F:transcription coactivator activity"/>
    <property type="evidence" value="ECO:0007669"/>
    <property type="project" value="TreeGrafter"/>
</dbReference>
<dbReference type="SUPFAM" id="SSF57903">
    <property type="entry name" value="FYVE/PHD zinc finger"/>
    <property type="match status" value="1"/>
</dbReference>
<dbReference type="EC" id="2.3.1.48" evidence="2"/>
<protein>
    <recommendedName>
        <fullName evidence="2">histone acetyltransferase</fullName>
        <ecNumber evidence="2">2.3.1.48</ecNumber>
    </recommendedName>
</protein>
<evidence type="ECO:0000256" key="4">
    <source>
        <dbReference type="ARBA" id="ARBA00022723"/>
    </source>
</evidence>
<evidence type="ECO:0000259" key="11">
    <source>
        <dbReference type="PROSITE" id="PS50016"/>
    </source>
</evidence>
<dbReference type="GO" id="GO:0045944">
    <property type="term" value="P:positive regulation of transcription by RNA polymerase II"/>
    <property type="evidence" value="ECO:0007669"/>
    <property type="project" value="TreeGrafter"/>
</dbReference>
<dbReference type="GO" id="GO:0005634">
    <property type="term" value="C:nucleus"/>
    <property type="evidence" value="ECO:0007669"/>
    <property type="project" value="UniProtKB-SubCell"/>
</dbReference>
<evidence type="ECO:0000313" key="13">
    <source>
        <dbReference type="EMBL" id="KAE9615704.1"/>
    </source>
</evidence>
<evidence type="ECO:0000256" key="10">
    <source>
        <dbReference type="PROSITE-ProRule" id="PRU00146"/>
    </source>
</evidence>
<sequence>MDNKESRPCQLCGIHNHFFASQTYCVTCEVRIEKNAYYYCKSADKAEKEYCFCTNCYKKNSRSSYISCNGTSISKKLLHKKINDVVVEEPWVQCDKCKNWQHQVCALYTSKRDLEEDYLCPKCCLKEIENGVHVPSQKSNAAIFGAKDIPRTMLSEHIEQRLIKRLAQEREEKAKKEAKNLDEVLAAENLCVRVLSSVNKQLKVKKQFLDILSSENYPSEFNYGSKVIFLFQKIEGVDVCLFVMEVQEFGSDCGYPNQRSVYISYLDSVKYLRPEREAATGEPLRTFIYHEILIGYLDYCKKRGFVTCYIWSCPPKKGYDYILHCHPETQKVPKSGQLQNWYHSMLKKAAKENITVGLTNVYDRFFHPTKKCDYKVTVARLPYFDGDYWSSAAMDLFSEIKETEGKDIRKVEKLVTKATLKAMEHTNPSESTSKDALVMQKLGKQILPWKKNFIVVQLQQACKQCHQLIMSGKRWFCSECKEFQQCERCHSVDMHISVTKEKHALNHVLVDDIPFDTNDNDIMVENELLETRDKFLIFCQNNNFQFDTLRRAKYSSIMILLHSKNLLC</sequence>
<dbReference type="GO" id="GO:0004402">
    <property type="term" value="F:histone acetyltransferase activity"/>
    <property type="evidence" value="ECO:0007669"/>
    <property type="project" value="InterPro"/>
</dbReference>
<feature type="domain" description="PHD-type" evidence="11">
    <location>
        <begin position="50"/>
        <end position="126"/>
    </location>
</feature>
<dbReference type="Pfam" id="PF08214">
    <property type="entry name" value="HAT_KAT11"/>
    <property type="match status" value="1"/>
</dbReference>
<dbReference type="PROSITE" id="PS01359">
    <property type="entry name" value="ZF_PHD_1"/>
    <property type="match status" value="1"/>
</dbReference>
<dbReference type="InterPro" id="IPR013083">
    <property type="entry name" value="Znf_RING/FYVE/PHD"/>
</dbReference>
<dbReference type="GO" id="GO:0008270">
    <property type="term" value="F:zinc ion binding"/>
    <property type="evidence" value="ECO:0007669"/>
    <property type="project" value="UniProtKB-KW"/>
</dbReference>
<keyword evidence="5 10" id="KW-0863">Zinc-finger</keyword>
<keyword evidence="7" id="KW-0805">Transcription regulation</keyword>
<evidence type="ECO:0000256" key="7">
    <source>
        <dbReference type="ARBA" id="ARBA00023015"/>
    </source>
</evidence>
<dbReference type="InterPro" id="IPR019786">
    <property type="entry name" value="Zinc_finger_PHD-type_CS"/>
</dbReference>
<comment type="subcellular location">
    <subcellularLocation>
        <location evidence="1">Nucleus</location>
    </subcellularLocation>
</comment>
<dbReference type="GO" id="GO:0000123">
    <property type="term" value="C:histone acetyltransferase complex"/>
    <property type="evidence" value="ECO:0007669"/>
    <property type="project" value="TreeGrafter"/>
</dbReference>
<organism evidence="13 14">
    <name type="scientific">Lupinus albus</name>
    <name type="common">White lupine</name>
    <name type="synonym">Lupinus termis</name>
    <dbReference type="NCBI Taxonomy" id="3870"/>
    <lineage>
        <taxon>Eukaryota</taxon>
        <taxon>Viridiplantae</taxon>
        <taxon>Streptophyta</taxon>
        <taxon>Embryophyta</taxon>
        <taxon>Tracheophyta</taxon>
        <taxon>Spermatophyta</taxon>
        <taxon>Magnoliopsida</taxon>
        <taxon>eudicotyledons</taxon>
        <taxon>Gunneridae</taxon>
        <taxon>Pentapetalae</taxon>
        <taxon>rosids</taxon>
        <taxon>fabids</taxon>
        <taxon>Fabales</taxon>
        <taxon>Fabaceae</taxon>
        <taxon>Papilionoideae</taxon>
        <taxon>50 kb inversion clade</taxon>
        <taxon>genistoids sensu lato</taxon>
        <taxon>core genistoids</taxon>
        <taxon>Genisteae</taxon>
        <taxon>Lupinus</taxon>
    </lineage>
</organism>
<dbReference type="InterPro" id="IPR019787">
    <property type="entry name" value="Znf_PHD-finger"/>
</dbReference>